<evidence type="ECO:0000313" key="2">
    <source>
        <dbReference type="Proteomes" id="UP000266861"/>
    </source>
</evidence>
<dbReference type="Proteomes" id="UP000266861">
    <property type="component" value="Unassembled WGS sequence"/>
</dbReference>
<comment type="caution">
    <text evidence="1">The sequence shown here is derived from an EMBL/GenBank/DDBJ whole genome shotgun (WGS) entry which is preliminary data.</text>
</comment>
<keyword evidence="2" id="KW-1185">Reference proteome</keyword>
<accession>A0A397JNJ9</accession>
<protein>
    <submittedName>
        <fullName evidence="1">Uncharacterized protein</fullName>
    </submittedName>
</protein>
<dbReference type="EMBL" id="PQFF01000015">
    <property type="protein sequence ID" value="RHZ89227.1"/>
    <property type="molecule type" value="Genomic_DNA"/>
</dbReference>
<sequence>MSNFDNFDEFSANMDINNNTSEFEEEEIIVFDYDNDSFNEIYQIINTDYENNNNYELDEEIDTETVYVANEIETTDSVDSNDKLKEESYTIPQETQGRLTACCVLDYEGGSFQKCGSEKKLQKLSQLIGIWELDKEIINSVEKDFSRLGVCMSHFNYDQRIHEHKANSLVSIQESKLYGGRCIFCMKYFYYFSRGKGCNQHSWLIPGKCIQIACIGQIKCSALQASGKVSKRAFNNIIRPRYICVKCYEQQGGHTTIKCGKGRRIADCNENGLHNNDLTLGLELMSKWLNNVVRSQDEDFKKNILIYFSENVLSLKSDSFTTNQQNTFFPPSPFILRIIFKLNQINLDSHSQFQINENSSSLLGKQFAQKMYSSYNELKNNKSKLQNPNSLIEYQSLFPKFLLNFFHSFLNYIYMQKVKIINKKRQQRQQILQILNIDKINKILTLLISWLTHISFPSLNLWIPKLLASLSRRPKMLNKFRDFLSIVQIISHTEGQERRLEKKRMKSVVPAE</sequence>
<evidence type="ECO:0000313" key="1">
    <source>
        <dbReference type="EMBL" id="RHZ89227.1"/>
    </source>
</evidence>
<reference evidence="1 2" key="1">
    <citation type="submission" date="2018-08" db="EMBL/GenBank/DDBJ databases">
        <title>Genome and evolution of the arbuscular mycorrhizal fungus Diversispora epigaea (formerly Glomus versiforme) and its bacterial endosymbionts.</title>
        <authorList>
            <person name="Sun X."/>
            <person name="Fei Z."/>
            <person name="Harrison M."/>
        </authorList>
    </citation>
    <scope>NUCLEOTIDE SEQUENCE [LARGE SCALE GENOMIC DNA]</scope>
    <source>
        <strain evidence="1 2">IT104</strain>
    </source>
</reference>
<name>A0A397JNJ9_9GLOM</name>
<proteinExistence type="predicted"/>
<gene>
    <name evidence="1" type="ORF">Glove_17g12</name>
</gene>
<dbReference type="AlphaFoldDB" id="A0A397JNJ9"/>
<organism evidence="1 2">
    <name type="scientific">Diversispora epigaea</name>
    <dbReference type="NCBI Taxonomy" id="1348612"/>
    <lineage>
        <taxon>Eukaryota</taxon>
        <taxon>Fungi</taxon>
        <taxon>Fungi incertae sedis</taxon>
        <taxon>Mucoromycota</taxon>
        <taxon>Glomeromycotina</taxon>
        <taxon>Glomeromycetes</taxon>
        <taxon>Diversisporales</taxon>
        <taxon>Diversisporaceae</taxon>
        <taxon>Diversispora</taxon>
    </lineage>
</organism>